<name>A0A1Y5IES6_OSTTA</name>
<accession>A0A1Y5IES6</accession>
<dbReference type="EMBL" id="KZ155783">
    <property type="protein sequence ID" value="OUS46563.1"/>
    <property type="molecule type" value="Genomic_DNA"/>
</dbReference>
<proteinExistence type="predicted"/>
<organism evidence="1">
    <name type="scientific">Ostreococcus tauri</name>
    <name type="common">Marine green alga</name>
    <dbReference type="NCBI Taxonomy" id="70448"/>
    <lineage>
        <taxon>Eukaryota</taxon>
        <taxon>Viridiplantae</taxon>
        <taxon>Chlorophyta</taxon>
        <taxon>Mamiellophyceae</taxon>
        <taxon>Mamiellales</taxon>
        <taxon>Bathycoccaceae</taxon>
        <taxon>Ostreococcus</taxon>
    </lineage>
</organism>
<dbReference type="Proteomes" id="UP000195557">
    <property type="component" value="Unassembled WGS sequence"/>
</dbReference>
<gene>
    <name evidence="1" type="ORF">BE221DRAFT_74431</name>
</gene>
<evidence type="ECO:0000313" key="1">
    <source>
        <dbReference type="EMBL" id="OUS46563.1"/>
    </source>
</evidence>
<sequence>MRKTSASGLRDASRTANRAARLKLSTITSQHREFKYGYFPRASRLYARRVRGRGAAGTRAQGTFPLSQSADYLM</sequence>
<reference evidence="1" key="1">
    <citation type="submission" date="2017-04" db="EMBL/GenBank/DDBJ databases">
        <title>Population genomics of picophytoplankton unveils novel chromosome hypervariability.</title>
        <authorList>
            <consortium name="DOE Joint Genome Institute"/>
            <person name="Blanc-Mathieu R."/>
            <person name="Krasovec M."/>
            <person name="Hebrard M."/>
            <person name="Yau S."/>
            <person name="Desgranges E."/>
            <person name="Martin J."/>
            <person name="Schackwitz W."/>
            <person name="Kuo A."/>
            <person name="Salin G."/>
            <person name="Donnadieu C."/>
            <person name="Desdevises Y."/>
            <person name="Sanchez-Ferandin S."/>
            <person name="Moreau H."/>
            <person name="Rivals E."/>
            <person name="Grigoriev I.V."/>
            <person name="Grimsley N."/>
            <person name="Eyre-Walker A."/>
            <person name="Piganeau G."/>
        </authorList>
    </citation>
    <scope>NUCLEOTIDE SEQUENCE [LARGE SCALE GENOMIC DNA]</scope>
    <source>
        <strain evidence="1">RCC 1115</strain>
    </source>
</reference>
<protein>
    <submittedName>
        <fullName evidence="1">Uncharacterized protein</fullName>
    </submittedName>
</protein>
<dbReference type="AlphaFoldDB" id="A0A1Y5IES6"/>